<dbReference type="KEGG" id="hyf:DTO96_101263"/>
<dbReference type="Proteomes" id="UP000252182">
    <property type="component" value="Chromosome"/>
</dbReference>
<feature type="chain" id="PRO_5016897006" evidence="2">
    <location>
        <begin position="28"/>
        <end position="125"/>
    </location>
</feature>
<feature type="region of interest" description="Disordered" evidence="1">
    <location>
        <begin position="55"/>
        <end position="103"/>
    </location>
</feature>
<keyword evidence="4" id="KW-1185">Reference proteome</keyword>
<reference evidence="4" key="1">
    <citation type="submission" date="2018-07" db="EMBL/GenBank/DDBJ databases">
        <authorList>
            <person name="Kim H."/>
        </authorList>
    </citation>
    <scope>NUCLEOTIDE SEQUENCE [LARGE SCALE GENOMIC DNA]</scope>
    <source>
        <strain evidence="4">F02</strain>
    </source>
</reference>
<sequence>MEIKMNSHLLKWLMFAVIVSLMATVHAQAHVEYPEVSPAVGSNSHALMMKPEDFPKTQTTAPEKVQKQTHIRSQIHRTQAPRQTKRRTHLSSHERMHRKGHAVSTMAMPCAPVKPVQTDVCSMPK</sequence>
<name>A0A345DAZ4_9BURK</name>
<evidence type="ECO:0000256" key="1">
    <source>
        <dbReference type="SAM" id="MobiDB-lite"/>
    </source>
</evidence>
<keyword evidence="2" id="KW-0732">Signal</keyword>
<protein>
    <submittedName>
        <fullName evidence="3">Uncharacterized protein</fullName>
    </submittedName>
</protein>
<dbReference type="AlphaFoldDB" id="A0A345DAZ4"/>
<feature type="compositionally biased region" description="Basic residues" evidence="1">
    <location>
        <begin position="83"/>
        <end position="101"/>
    </location>
</feature>
<feature type="signal peptide" evidence="2">
    <location>
        <begin position="1"/>
        <end position="27"/>
    </location>
</feature>
<evidence type="ECO:0000256" key="2">
    <source>
        <dbReference type="SAM" id="SignalP"/>
    </source>
</evidence>
<evidence type="ECO:0000313" key="3">
    <source>
        <dbReference type="EMBL" id="AXF85532.1"/>
    </source>
</evidence>
<accession>A0A345DAZ4</accession>
<proteinExistence type="predicted"/>
<dbReference type="EMBL" id="CP031124">
    <property type="protein sequence ID" value="AXF85532.1"/>
    <property type="molecule type" value="Genomic_DNA"/>
</dbReference>
<gene>
    <name evidence="3" type="ORF">DTO96_101263</name>
</gene>
<evidence type="ECO:0000313" key="4">
    <source>
        <dbReference type="Proteomes" id="UP000252182"/>
    </source>
</evidence>
<organism evidence="3 4">
    <name type="scientific">Ephemeroptericola cinctiostellae</name>
    <dbReference type="NCBI Taxonomy" id="2268024"/>
    <lineage>
        <taxon>Bacteria</taxon>
        <taxon>Pseudomonadati</taxon>
        <taxon>Pseudomonadota</taxon>
        <taxon>Betaproteobacteria</taxon>
        <taxon>Burkholderiales</taxon>
        <taxon>Burkholderiaceae</taxon>
        <taxon>Ephemeroptericola</taxon>
    </lineage>
</organism>